<evidence type="ECO:0000256" key="1">
    <source>
        <dbReference type="SAM" id="MobiDB-lite"/>
    </source>
</evidence>
<organism evidence="3 4">
    <name type="scientific">Halorientalis brevis</name>
    <dbReference type="NCBI Taxonomy" id="1126241"/>
    <lineage>
        <taxon>Archaea</taxon>
        <taxon>Methanobacteriati</taxon>
        <taxon>Methanobacteriota</taxon>
        <taxon>Stenosarchaea group</taxon>
        <taxon>Halobacteria</taxon>
        <taxon>Halobacteriales</taxon>
        <taxon>Haloarculaceae</taxon>
        <taxon>Halorientalis</taxon>
    </lineage>
</organism>
<evidence type="ECO:0000256" key="2">
    <source>
        <dbReference type="SAM" id="Phobius"/>
    </source>
</evidence>
<accession>A0ABD6C793</accession>
<evidence type="ECO:0000313" key="4">
    <source>
        <dbReference type="Proteomes" id="UP001597119"/>
    </source>
</evidence>
<feature type="transmembrane region" description="Helical" evidence="2">
    <location>
        <begin position="116"/>
        <end position="137"/>
    </location>
</feature>
<dbReference type="AlphaFoldDB" id="A0ABD6C793"/>
<comment type="caution">
    <text evidence="3">The sequence shown here is derived from an EMBL/GenBank/DDBJ whole genome shotgun (WGS) entry which is preliminary data.</text>
</comment>
<gene>
    <name evidence="3" type="ORF">ACFR9U_01455</name>
</gene>
<name>A0ABD6C793_9EURY</name>
<keyword evidence="2" id="KW-0812">Transmembrane</keyword>
<keyword evidence="4" id="KW-1185">Reference proteome</keyword>
<feature type="region of interest" description="Disordered" evidence="1">
    <location>
        <begin position="1"/>
        <end position="32"/>
    </location>
</feature>
<keyword evidence="2" id="KW-1133">Transmembrane helix</keyword>
<sequence length="173" mass="18749">MSAKTNPTGNGVEASSHQETHRPSETGPASRTLRLGVEGGTIATAVMTLFRMPITDSLPPTAQFWATYVGTGDPDDYPVQALLLHFLYGIGAATAFTAAVGSRLRGSEVHQERQGTLWATLYALVLSVFGTQVIFQRLLGMNLDPDERWIFHVSHAIYGLTLGAWLGSNVEFE</sequence>
<feature type="transmembrane region" description="Helical" evidence="2">
    <location>
        <begin position="149"/>
        <end position="167"/>
    </location>
</feature>
<dbReference type="Proteomes" id="UP001597119">
    <property type="component" value="Unassembled WGS sequence"/>
</dbReference>
<dbReference type="RefSeq" id="WP_247377418.1">
    <property type="nucleotide sequence ID" value="NZ_JALLGV010000003.1"/>
</dbReference>
<evidence type="ECO:0008006" key="5">
    <source>
        <dbReference type="Google" id="ProtNLM"/>
    </source>
</evidence>
<proteinExistence type="predicted"/>
<keyword evidence="2" id="KW-0472">Membrane</keyword>
<protein>
    <recommendedName>
        <fullName evidence="5">DUF2231 domain-containing protein</fullName>
    </recommendedName>
</protein>
<feature type="transmembrane region" description="Helical" evidence="2">
    <location>
        <begin position="82"/>
        <end position="104"/>
    </location>
</feature>
<reference evidence="3 4" key="1">
    <citation type="journal article" date="2019" name="Int. J. Syst. Evol. Microbiol.">
        <title>The Global Catalogue of Microorganisms (GCM) 10K type strain sequencing project: providing services to taxonomists for standard genome sequencing and annotation.</title>
        <authorList>
            <consortium name="The Broad Institute Genomics Platform"/>
            <consortium name="The Broad Institute Genome Sequencing Center for Infectious Disease"/>
            <person name="Wu L."/>
            <person name="Ma J."/>
        </authorList>
    </citation>
    <scope>NUCLEOTIDE SEQUENCE [LARGE SCALE GENOMIC DNA]</scope>
    <source>
        <strain evidence="3 4">CGMCC 1.12125</strain>
    </source>
</reference>
<dbReference type="EMBL" id="JBHUDJ010000001">
    <property type="protein sequence ID" value="MFD1585633.1"/>
    <property type="molecule type" value="Genomic_DNA"/>
</dbReference>
<evidence type="ECO:0000313" key="3">
    <source>
        <dbReference type="EMBL" id="MFD1585633.1"/>
    </source>
</evidence>
<feature type="compositionally biased region" description="Polar residues" evidence="1">
    <location>
        <begin position="1"/>
        <end position="15"/>
    </location>
</feature>